<dbReference type="AlphaFoldDB" id="A0A455T185"/>
<dbReference type="SUPFAM" id="SSF55594">
    <property type="entry name" value="HPr-like"/>
    <property type="match status" value="1"/>
</dbReference>
<dbReference type="InterPro" id="IPR050399">
    <property type="entry name" value="HPr"/>
</dbReference>
<feature type="domain" description="HPr" evidence="5">
    <location>
        <begin position="3"/>
        <end position="90"/>
    </location>
</feature>
<dbReference type="PROSITE" id="PS00589">
    <property type="entry name" value="PTS_HPR_SER"/>
    <property type="match status" value="1"/>
</dbReference>
<dbReference type="InterPro" id="IPR035895">
    <property type="entry name" value="HPr-like_sf"/>
</dbReference>
<dbReference type="GO" id="GO:0005737">
    <property type="term" value="C:cytoplasm"/>
    <property type="evidence" value="ECO:0007669"/>
    <property type="project" value="UniProtKB-SubCell"/>
</dbReference>
<dbReference type="EMBL" id="AP019377">
    <property type="protein sequence ID" value="BBH93556.1"/>
    <property type="molecule type" value="Genomic_DNA"/>
</dbReference>
<protein>
    <submittedName>
        <fullName evidence="6">Phosphocarrier protein HPr</fullName>
    </submittedName>
</protein>
<feature type="region of interest" description="Disordered" evidence="4">
    <location>
        <begin position="88"/>
        <end position="120"/>
    </location>
</feature>
<evidence type="ECO:0000256" key="1">
    <source>
        <dbReference type="ARBA" id="ARBA00004496"/>
    </source>
</evidence>
<reference evidence="6" key="1">
    <citation type="submission" date="2018-12" db="EMBL/GenBank/DDBJ databases">
        <title>Novel natural products biosynthetic potential of the class Ktedonobacteria.</title>
        <authorList>
            <person name="Zheng Y."/>
            <person name="Saitou A."/>
            <person name="Wang C.M."/>
            <person name="Toyoda A."/>
            <person name="Minakuchi Y."/>
            <person name="Sekiguchi Y."/>
            <person name="Ueda K."/>
            <person name="Takano H."/>
            <person name="Sakai Y."/>
            <person name="Yokota A."/>
            <person name="Yabe S."/>
        </authorList>
    </citation>
    <scope>NUCLEOTIDE SEQUENCE</scope>
    <source>
        <strain evidence="6">A3-2</strain>
    </source>
</reference>
<dbReference type="Gene3D" id="3.30.1340.10">
    <property type="entry name" value="HPr-like"/>
    <property type="match status" value="1"/>
</dbReference>
<dbReference type="CDD" id="cd00367">
    <property type="entry name" value="PTS-HPr_like"/>
    <property type="match status" value="1"/>
</dbReference>
<comment type="subcellular location">
    <subcellularLocation>
        <location evidence="1">Cytoplasm</location>
    </subcellularLocation>
</comment>
<dbReference type="InterPro" id="IPR002114">
    <property type="entry name" value="PTS_HPr_Ser_P_site"/>
</dbReference>
<feature type="compositionally biased region" description="Basic and acidic residues" evidence="4">
    <location>
        <begin position="93"/>
        <end position="109"/>
    </location>
</feature>
<sequence>MPVVERSLVITNKVGLHARPARLLVQTAALFQSQILLQYGAQTVNAKSIVGVLRLGARCGSTIHLRAEGEDAEEAVRSIAELVLRNFDEEADNKEKDQEDPSRSQEEHTGATGTSGETVA</sequence>
<dbReference type="PANTHER" id="PTHR33705:SF2">
    <property type="entry name" value="PHOSPHOCARRIER PROTEIN NPR"/>
    <property type="match status" value="1"/>
</dbReference>
<keyword evidence="2" id="KW-0963">Cytoplasm</keyword>
<name>A0A455T185_9CHLR</name>
<dbReference type="NCBIfam" id="TIGR01003">
    <property type="entry name" value="PTS_HPr_family"/>
    <property type="match status" value="1"/>
</dbReference>
<proteinExistence type="predicted"/>
<dbReference type="GO" id="GO:0009401">
    <property type="term" value="P:phosphoenolpyruvate-dependent sugar phosphotransferase system"/>
    <property type="evidence" value="ECO:0007669"/>
    <property type="project" value="UniProtKB-KW"/>
</dbReference>
<dbReference type="PRINTS" id="PR00107">
    <property type="entry name" value="PHOSPHOCPHPR"/>
</dbReference>
<accession>A0A455T185</accession>
<evidence type="ECO:0000313" key="6">
    <source>
        <dbReference type="EMBL" id="BBH93556.1"/>
    </source>
</evidence>
<gene>
    <name evidence="6" type="primary">ptsH_2</name>
    <name evidence="6" type="ORF">KTA_17550</name>
</gene>
<dbReference type="PANTHER" id="PTHR33705">
    <property type="entry name" value="PHOSPHOCARRIER PROTEIN HPR"/>
    <property type="match status" value="1"/>
</dbReference>
<evidence type="ECO:0000256" key="3">
    <source>
        <dbReference type="ARBA" id="ARBA00022683"/>
    </source>
</evidence>
<dbReference type="PROSITE" id="PS51350">
    <property type="entry name" value="PTS_HPR_DOM"/>
    <property type="match status" value="1"/>
</dbReference>
<evidence type="ECO:0000256" key="4">
    <source>
        <dbReference type="SAM" id="MobiDB-lite"/>
    </source>
</evidence>
<evidence type="ECO:0000256" key="2">
    <source>
        <dbReference type="ARBA" id="ARBA00022490"/>
    </source>
</evidence>
<organism evidence="6">
    <name type="scientific">Thermogemmatispora argillosa</name>
    <dbReference type="NCBI Taxonomy" id="2045280"/>
    <lineage>
        <taxon>Bacteria</taxon>
        <taxon>Bacillati</taxon>
        <taxon>Chloroflexota</taxon>
        <taxon>Ktedonobacteria</taxon>
        <taxon>Thermogemmatisporales</taxon>
        <taxon>Thermogemmatisporaceae</taxon>
        <taxon>Thermogemmatispora</taxon>
    </lineage>
</organism>
<dbReference type="Pfam" id="PF00381">
    <property type="entry name" value="PTS-HPr"/>
    <property type="match status" value="1"/>
</dbReference>
<keyword evidence="3" id="KW-0598">Phosphotransferase system</keyword>
<dbReference type="InterPro" id="IPR000032">
    <property type="entry name" value="HPr-like"/>
</dbReference>
<evidence type="ECO:0000259" key="5">
    <source>
        <dbReference type="PROSITE" id="PS51350"/>
    </source>
</evidence>
<feature type="compositionally biased region" description="Polar residues" evidence="4">
    <location>
        <begin position="111"/>
        <end position="120"/>
    </location>
</feature>